<name>A0ABR8GYX8_9CYAN</name>
<keyword evidence="9" id="KW-1185">Reference proteome</keyword>
<dbReference type="CDD" id="cd08342">
    <property type="entry name" value="HPPD_N_like"/>
    <property type="match status" value="1"/>
</dbReference>
<evidence type="ECO:0000313" key="8">
    <source>
        <dbReference type="EMBL" id="MBD2608335.1"/>
    </source>
</evidence>
<evidence type="ECO:0000256" key="5">
    <source>
        <dbReference type="ARBA" id="ARBA00023004"/>
    </source>
</evidence>
<proteinExistence type="inferred from homology"/>
<keyword evidence="4" id="KW-0677">Repeat</keyword>
<dbReference type="InterPro" id="IPR041736">
    <property type="entry name" value="4OHPhenylPyrv_dOase_N"/>
</dbReference>
<dbReference type="PANTHER" id="PTHR11959:SF1">
    <property type="entry name" value="4-HYDROXYPHENYLPYRUVATE DIOXYGENASE"/>
    <property type="match status" value="1"/>
</dbReference>
<gene>
    <name evidence="8" type="primary">hppD</name>
    <name evidence="8" type="ORF">H6G81_28410</name>
</gene>
<accession>A0ABR8GYX8</accession>
<protein>
    <submittedName>
        <fullName evidence="8">4-hydroxyphenylpyruvate dioxygenase</fullName>
        <ecNumber evidence="8">1.13.11.27</ecNumber>
    </submittedName>
</protein>
<dbReference type="Proteomes" id="UP000660380">
    <property type="component" value="Unassembled WGS sequence"/>
</dbReference>
<dbReference type="PIRSF" id="PIRSF009283">
    <property type="entry name" value="HPP_dOase"/>
    <property type="match status" value="1"/>
</dbReference>
<comment type="similarity">
    <text evidence="2">Belongs to the 4HPPD family.</text>
</comment>
<dbReference type="InterPro" id="IPR004360">
    <property type="entry name" value="Glyas_Fos-R_dOase_dom"/>
</dbReference>
<comment type="caution">
    <text evidence="8">The sequence shown here is derived from an EMBL/GenBank/DDBJ whole genome shotgun (WGS) entry which is preliminary data.</text>
</comment>
<feature type="domain" description="VOC" evidence="7">
    <location>
        <begin position="184"/>
        <end position="322"/>
    </location>
</feature>
<dbReference type="NCBIfam" id="TIGR01263">
    <property type="entry name" value="4HPPD"/>
    <property type="match status" value="1"/>
</dbReference>
<evidence type="ECO:0000256" key="3">
    <source>
        <dbReference type="ARBA" id="ARBA00022723"/>
    </source>
</evidence>
<dbReference type="Gene3D" id="3.10.180.10">
    <property type="entry name" value="2,3-Dihydroxybiphenyl 1,2-Dioxygenase, domain 1"/>
    <property type="match status" value="2"/>
</dbReference>
<dbReference type="Pfam" id="PF00903">
    <property type="entry name" value="Glyoxalase"/>
    <property type="match status" value="1"/>
</dbReference>
<dbReference type="CDD" id="cd07250">
    <property type="entry name" value="HPPD_C_like"/>
    <property type="match status" value="1"/>
</dbReference>
<dbReference type="InterPro" id="IPR041735">
    <property type="entry name" value="4OHPhenylPyrv_dOase_C"/>
</dbReference>
<evidence type="ECO:0000259" key="7">
    <source>
        <dbReference type="PROSITE" id="PS51819"/>
    </source>
</evidence>
<evidence type="ECO:0000256" key="6">
    <source>
        <dbReference type="SAM" id="MobiDB-lite"/>
    </source>
</evidence>
<feature type="region of interest" description="Disordered" evidence="6">
    <location>
        <begin position="140"/>
        <end position="177"/>
    </location>
</feature>
<dbReference type="InterPro" id="IPR029068">
    <property type="entry name" value="Glyas_Bleomycin-R_OHBP_Dase"/>
</dbReference>
<sequence>MKIAHVHFYVEDALVWQDWFVSHLGFQAVTDYMIPLTLTNGLFHTCTKVVKSGAVCFLLSSPLLPTSPVAEFLRQHPPGVADVAFDVENVEKAIALAAQHNAEVLQPIQQYQQSQEYIKWGKISAWGSLTHTLIERGRLGDKGTTWGQGRQGGISSTSPSLPLPPSPSFPTSPHSPLPPSSITAIDHIVLNVPAGDLERAVAWYEEVLDFEPQQAFKIKTDRSALHSRVMLSRNGGVQLPINEPASAHSQIQEFLDVNRGAGIQHIALQTPNIVNAIALFRACGLSLLPVPPTYYSQLKQREKLPLSALELEAIARHEILVDWKEDTQKAVLLQIFTQPIFGQPTFFFEFIERRFQAQGFGEGNFRALFEAIEKEQIKRGSLN</sequence>
<dbReference type="InterPro" id="IPR037523">
    <property type="entry name" value="VOC_core"/>
</dbReference>
<keyword evidence="8" id="KW-0223">Dioxygenase</keyword>
<feature type="compositionally biased region" description="Pro residues" evidence="6">
    <location>
        <begin position="161"/>
        <end position="177"/>
    </location>
</feature>
<dbReference type="InterPro" id="IPR005956">
    <property type="entry name" value="4OHPhenylPyrv_dOase"/>
</dbReference>
<dbReference type="PANTHER" id="PTHR11959">
    <property type="entry name" value="4-HYDROXYPHENYLPYRUVATE DIOXYGENASE"/>
    <property type="match status" value="1"/>
</dbReference>
<dbReference type="GO" id="GO:0003868">
    <property type="term" value="F:4-hydroxyphenylpyruvate dioxygenase activity"/>
    <property type="evidence" value="ECO:0007669"/>
    <property type="project" value="UniProtKB-EC"/>
</dbReference>
<keyword evidence="5" id="KW-0408">Iron</keyword>
<keyword evidence="8" id="KW-0560">Oxidoreductase</keyword>
<evidence type="ECO:0000256" key="4">
    <source>
        <dbReference type="ARBA" id="ARBA00022737"/>
    </source>
</evidence>
<dbReference type="SUPFAM" id="SSF54593">
    <property type="entry name" value="Glyoxalase/Bleomycin resistance protein/Dihydroxybiphenyl dioxygenase"/>
    <property type="match status" value="1"/>
</dbReference>
<dbReference type="EC" id="1.13.11.27" evidence="8"/>
<dbReference type="EMBL" id="JACJTA010000090">
    <property type="protein sequence ID" value="MBD2608335.1"/>
    <property type="molecule type" value="Genomic_DNA"/>
</dbReference>
<evidence type="ECO:0000256" key="1">
    <source>
        <dbReference type="ARBA" id="ARBA00001962"/>
    </source>
</evidence>
<reference evidence="8 9" key="1">
    <citation type="journal article" date="2020" name="ISME J.">
        <title>Comparative genomics reveals insights into cyanobacterial evolution and habitat adaptation.</title>
        <authorList>
            <person name="Chen M.Y."/>
            <person name="Teng W.K."/>
            <person name="Zhao L."/>
            <person name="Hu C.X."/>
            <person name="Zhou Y.K."/>
            <person name="Han B.P."/>
            <person name="Song L.R."/>
            <person name="Shu W.S."/>
        </authorList>
    </citation>
    <scope>NUCLEOTIDE SEQUENCE [LARGE SCALE GENOMIC DNA]</scope>
    <source>
        <strain evidence="8 9">FACHB-248</strain>
    </source>
</reference>
<dbReference type="PROSITE" id="PS51819">
    <property type="entry name" value="VOC"/>
    <property type="match status" value="2"/>
</dbReference>
<dbReference type="RefSeq" id="WP_029631660.1">
    <property type="nucleotide sequence ID" value="NZ_JACJTA010000090.1"/>
</dbReference>
<keyword evidence="3" id="KW-0479">Metal-binding</keyword>
<feature type="domain" description="VOC" evidence="7">
    <location>
        <begin position="2"/>
        <end position="136"/>
    </location>
</feature>
<evidence type="ECO:0000256" key="2">
    <source>
        <dbReference type="ARBA" id="ARBA00005877"/>
    </source>
</evidence>
<comment type="cofactor">
    <cofactor evidence="1">
        <name>Fe cation</name>
        <dbReference type="ChEBI" id="CHEBI:24875"/>
    </cofactor>
</comment>
<organism evidence="8 9">
    <name type="scientific">Scytonema hofmannii FACHB-248</name>
    <dbReference type="NCBI Taxonomy" id="1842502"/>
    <lineage>
        <taxon>Bacteria</taxon>
        <taxon>Bacillati</taxon>
        <taxon>Cyanobacteriota</taxon>
        <taxon>Cyanophyceae</taxon>
        <taxon>Nostocales</taxon>
        <taxon>Scytonemataceae</taxon>
        <taxon>Scytonema</taxon>
    </lineage>
</organism>
<evidence type="ECO:0000313" key="9">
    <source>
        <dbReference type="Proteomes" id="UP000660380"/>
    </source>
</evidence>